<evidence type="ECO:0000313" key="1">
    <source>
        <dbReference type="EMBL" id="CAD8157191.1"/>
    </source>
</evidence>
<reference evidence="1" key="1">
    <citation type="submission" date="2021-01" db="EMBL/GenBank/DDBJ databases">
        <authorList>
            <consortium name="Genoscope - CEA"/>
            <person name="William W."/>
        </authorList>
    </citation>
    <scope>NUCLEOTIDE SEQUENCE</scope>
</reference>
<accession>A0A8S1TTP3</accession>
<dbReference type="EMBL" id="CAJJDO010000030">
    <property type="protein sequence ID" value="CAD8157191.1"/>
    <property type="molecule type" value="Genomic_DNA"/>
</dbReference>
<dbReference type="OrthoDB" id="10263520at2759"/>
<gene>
    <name evidence="1" type="ORF">PPENT_87.1.T0300028</name>
</gene>
<keyword evidence="2" id="KW-1185">Reference proteome</keyword>
<evidence type="ECO:0000313" key="2">
    <source>
        <dbReference type="Proteomes" id="UP000689195"/>
    </source>
</evidence>
<organism evidence="1 2">
    <name type="scientific">Paramecium pentaurelia</name>
    <dbReference type="NCBI Taxonomy" id="43138"/>
    <lineage>
        <taxon>Eukaryota</taxon>
        <taxon>Sar</taxon>
        <taxon>Alveolata</taxon>
        <taxon>Ciliophora</taxon>
        <taxon>Intramacronucleata</taxon>
        <taxon>Oligohymenophorea</taxon>
        <taxon>Peniculida</taxon>
        <taxon>Parameciidae</taxon>
        <taxon>Paramecium</taxon>
    </lineage>
</organism>
<protein>
    <submittedName>
        <fullName evidence="1">Uncharacterized protein</fullName>
    </submittedName>
</protein>
<dbReference type="Proteomes" id="UP000689195">
    <property type="component" value="Unassembled WGS sequence"/>
</dbReference>
<dbReference type="AlphaFoldDB" id="A0A8S1TTP3"/>
<comment type="caution">
    <text evidence="1">The sequence shown here is derived from an EMBL/GenBank/DDBJ whole genome shotgun (WGS) entry which is preliminary data.</text>
</comment>
<sequence>MNSWEKFIFHRVIDTLSLLQKLIGLITIFTQEFMYCFLGEGTKVKDLDSIYNTFYFNKQRNKKVINRFPY</sequence>
<name>A0A8S1TTP3_9CILI</name>
<proteinExistence type="predicted"/>